<evidence type="ECO:0008006" key="3">
    <source>
        <dbReference type="Google" id="ProtNLM"/>
    </source>
</evidence>
<dbReference type="EMBL" id="LRBS01000016">
    <property type="protein sequence ID" value="OII77914.1"/>
    <property type="molecule type" value="Genomic_DNA"/>
</dbReference>
<dbReference type="Proteomes" id="UP000186804">
    <property type="component" value="Unassembled WGS sequence"/>
</dbReference>
<dbReference type="VEuPathDB" id="CryptoDB:cand_038290"/>
<dbReference type="RefSeq" id="XP_067069760.1">
    <property type="nucleotide sequence ID" value="XM_067214052.1"/>
</dbReference>
<protein>
    <recommendedName>
        <fullName evidence="3">Ubiquitin-like domain-containing protein</fullName>
    </recommendedName>
</protein>
<dbReference type="AlphaFoldDB" id="A0A1J4MUH7"/>
<evidence type="ECO:0000313" key="1">
    <source>
        <dbReference type="EMBL" id="OII77914.1"/>
    </source>
</evidence>
<organism evidence="1 2">
    <name type="scientific">Cryptosporidium andersoni</name>
    <dbReference type="NCBI Taxonomy" id="117008"/>
    <lineage>
        <taxon>Eukaryota</taxon>
        <taxon>Sar</taxon>
        <taxon>Alveolata</taxon>
        <taxon>Apicomplexa</taxon>
        <taxon>Conoidasida</taxon>
        <taxon>Coccidia</taxon>
        <taxon>Eucoccidiorida</taxon>
        <taxon>Eimeriorina</taxon>
        <taxon>Cryptosporidiidae</taxon>
        <taxon>Cryptosporidium</taxon>
    </lineage>
</organism>
<keyword evidence="2" id="KW-1185">Reference proteome</keyword>
<sequence>MESDDEERIFGHDISFSKKSVAKRLGIQIKSSVKYKSVQKELTNNEKTLIELSSSSSEDDIDNSLPKEYGSHATSISSSSETLRVNVKVYTREDADITVIKTLIVTLYRSDLIMKLVTFISNNLLPIVEIEKIKVFFDGDLLNYSDNFNSIEIEDNEQLDVKVPSECTWKI</sequence>
<proteinExistence type="predicted"/>
<comment type="caution">
    <text evidence="1">The sequence shown here is derived from an EMBL/GenBank/DDBJ whole genome shotgun (WGS) entry which is preliminary data.</text>
</comment>
<dbReference type="OrthoDB" id="372569at2759"/>
<gene>
    <name evidence="1" type="ORF">cand_038290</name>
</gene>
<evidence type="ECO:0000313" key="2">
    <source>
        <dbReference type="Proteomes" id="UP000186804"/>
    </source>
</evidence>
<accession>A0A1J4MUH7</accession>
<reference evidence="1 2" key="1">
    <citation type="submission" date="2016-10" db="EMBL/GenBank/DDBJ databases">
        <title>Reductive evolution of mitochondrial metabolism and differential evolution of invasion-related proteins in Cryptosporidium.</title>
        <authorList>
            <person name="Liu S."/>
            <person name="Roellig D.M."/>
            <person name="Guo Y."/>
            <person name="Li N."/>
            <person name="Frace M.A."/>
            <person name="Tang K."/>
            <person name="Zhang L."/>
            <person name="Feng Y."/>
            <person name="Xiao L."/>
        </authorList>
    </citation>
    <scope>NUCLEOTIDE SEQUENCE [LARGE SCALE GENOMIC DNA]</scope>
    <source>
        <strain evidence="1">30847</strain>
    </source>
</reference>
<dbReference type="GeneID" id="92368013"/>
<name>A0A1J4MUH7_9CRYT</name>